<evidence type="ECO:0000256" key="1">
    <source>
        <dbReference type="ARBA" id="ARBA00022898"/>
    </source>
</evidence>
<organism evidence="3">
    <name type="scientific">marine metagenome</name>
    <dbReference type="NCBI Taxonomy" id="408172"/>
    <lineage>
        <taxon>unclassified sequences</taxon>
        <taxon>metagenomes</taxon>
        <taxon>ecological metagenomes</taxon>
    </lineage>
</organism>
<dbReference type="PANTHER" id="PTHR43092:SF6">
    <property type="entry name" value="BLR1280 PROTEIN"/>
    <property type="match status" value="1"/>
</dbReference>
<dbReference type="EMBL" id="UINC01001339">
    <property type="protein sequence ID" value="SUZ78080.1"/>
    <property type="molecule type" value="Genomic_DNA"/>
</dbReference>
<dbReference type="InterPro" id="IPR015421">
    <property type="entry name" value="PyrdxlP-dep_Trfase_major"/>
</dbReference>
<dbReference type="InterPro" id="IPR015424">
    <property type="entry name" value="PyrdxlP-dep_Trfase"/>
</dbReference>
<proteinExistence type="predicted"/>
<dbReference type="SUPFAM" id="SSF53383">
    <property type="entry name" value="PLP-dependent transferases"/>
    <property type="match status" value="1"/>
</dbReference>
<feature type="domain" description="Aminotransferase class V" evidence="2">
    <location>
        <begin position="93"/>
        <end position="413"/>
    </location>
</feature>
<sequence length="422" mass="48121">MSLSRRNFINKSFAIGSLFPLISMDYAKISKFNSNLNSNASSDEKYWNSIAQLYHQNKEFINLESGYFSPSPEIVKNYWIDFVNDINESPSYYMRTRQNDLREKVRSRLAEYSGVSNEEICLTRNTTESMNIIIQGIKLNQGDEILRTNLEYPNMIQALDMREKRFGTKIRIVDIPIHPESQEQIVNLIIDAINPKTKVLLVSHMVFLNGQVFPVKDICRKAREKGIETIVDGAHSFSHVDMDISDIGCDYYASSLHKWLGAPLGNGLLYVKKDKINRLWPLFGDTQNDEDNIMKLEHFGTRPCSNQNGIIAAIDFTLKIGKQKKSDRLKQLQSRWTSALKNENNIILNTPLEKGQSYGIANVGVKGMTPTELSDKLFNEYKIFTVAINGDRGIYGIRVSPNLYSTMDDIDKFIEAMLNIAA</sequence>
<dbReference type="Gene3D" id="3.90.1150.10">
    <property type="entry name" value="Aspartate Aminotransferase, domain 1"/>
    <property type="match status" value="1"/>
</dbReference>
<gene>
    <name evidence="3" type="ORF">METZ01_LOCUS30934</name>
</gene>
<name>A0A381QGI6_9ZZZZ</name>
<evidence type="ECO:0000259" key="2">
    <source>
        <dbReference type="Pfam" id="PF00266"/>
    </source>
</evidence>
<dbReference type="Gene3D" id="3.40.640.10">
    <property type="entry name" value="Type I PLP-dependent aspartate aminotransferase-like (Major domain)"/>
    <property type="match status" value="1"/>
</dbReference>
<protein>
    <recommendedName>
        <fullName evidence="2">Aminotransferase class V domain-containing protein</fullName>
    </recommendedName>
</protein>
<dbReference type="InterPro" id="IPR000192">
    <property type="entry name" value="Aminotrans_V_dom"/>
</dbReference>
<accession>A0A381QGI6</accession>
<dbReference type="InterPro" id="IPR015422">
    <property type="entry name" value="PyrdxlP-dep_Trfase_small"/>
</dbReference>
<evidence type="ECO:0000313" key="3">
    <source>
        <dbReference type="EMBL" id="SUZ78080.1"/>
    </source>
</evidence>
<dbReference type="Pfam" id="PF00266">
    <property type="entry name" value="Aminotran_5"/>
    <property type="match status" value="1"/>
</dbReference>
<dbReference type="AlphaFoldDB" id="A0A381QGI6"/>
<dbReference type="PANTHER" id="PTHR43092">
    <property type="entry name" value="L-CYSTEINE DESULFHYDRASE"/>
    <property type="match status" value="1"/>
</dbReference>
<keyword evidence="1" id="KW-0663">Pyridoxal phosphate</keyword>
<reference evidence="3" key="1">
    <citation type="submission" date="2018-05" db="EMBL/GenBank/DDBJ databases">
        <authorList>
            <person name="Lanie J.A."/>
            <person name="Ng W.-L."/>
            <person name="Kazmierczak K.M."/>
            <person name="Andrzejewski T.M."/>
            <person name="Davidsen T.M."/>
            <person name="Wayne K.J."/>
            <person name="Tettelin H."/>
            <person name="Glass J.I."/>
            <person name="Rusch D."/>
            <person name="Podicherti R."/>
            <person name="Tsui H.-C.T."/>
            <person name="Winkler M.E."/>
        </authorList>
    </citation>
    <scope>NUCLEOTIDE SEQUENCE</scope>
</reference>